<evidence type="ECO:0000313" key="2">
    <source>
        <dbReference type="Proteomes" id="UP000768646"/>
    </source>
</evidence>
<accession>A0ACB7CCD7</accession>
<reference evidence="1 2" key="1">
    <citation type="journal article" date="2021" name="Commun. Biol.">
        <title>Genomic insights into the host specific adaptation of the Pneumocystis genus.</title>
        <authorList>
            <person name="Cisse O.H."/>
            <person name="Ma L."/>
            <person name="Dekker J.P."/>
            <person name="Khil P.P."/>
            <person name="Youn J.-H."/>
            <person name="Brenchley J.M."/>
            <person name="Blair R."/>
            <person name="Pahar B."/>
            <person name="Chabe M."/>
            <person name="Van Rompay K.K.A."/>
            <person name="Keesler R."/>
            <person name="Sukura A."/>
            <person name="Hirsch V."/>
            <person name="Kutty G."/>
            <person name="Liu Y."/>
            <person name="Peng L."/>
            <person name="Chen J."/>
            <person name="Song J."/>
            <person name="Weissenbacher-Lang C."/>
            <person name="Xu J."/>
            <person name="Upham N.S."/>
            <person name="Stajich J.E."/>
            <person name="Cuomo C.A."/>
            <person name="Cushion M.T."/>
            <person name="Kovacs J.A."/>
        </authorList>
    </citation>
    <scope>NUCLEOTIDE SEQUENCE [LARGE SCALE GENOMIC DNA]</scope>
    <source>
        <strain evidence="1 2">RABM</strain>
    </source>
</reference>
<comment type="caution">
    <text evidence="1">The sequence shown here is derived from an EMBL/GenBank/DDBJ whole genome shotgun (WGS) entry which is preliminary data.</text>
</comment>
<protein>
    <submittedName>
        <fullName evidence="1">Uncharacterized protein</fullName>
    </submittedName>
</protein>
<organism evidence="1 2">
    <name type="scientific">Pneumocystis oryctolagi</name>
    <dbReference type="NCBI Taxonomy" id="42067"/>
    <lineage>
        <taxon>Eukaryota</taxon>
        <taxon>Fungi</taxon>
        <taxon>Dikarya</taxon>
        <taxon>Ascomycota</taxon>
        <taxon>Taphrinomycotina</taxon>
        <taxon>Pneumocystomycetes</taxon>
        <taxon>Pneumocystaceae</taxon>
        <taxon>Pneumocystis</taxon>
    </lineage>
</organism>
<name>A0ACB7CCD7_9ASCO</name>
<dbReference type="Proteomes" id="UP000768646">
    <property type="component" value="Unassembled WGS sequence"/>
</dbReference>
<dbReference type="EMBL" id="JABTEG010000003">
    <property type="protein sequence ID" value="KAG4305416.1"/>
    <property type="molecule type" value="Genomic_DNA"/>
</dbReference>
<sequence>MEGKQYCNMTVQELRSVCRTLGLPVRGKKVELIKRIEDKNVKNINKENPKLTQLEINSLNTLKEQSDKSDNCKIIDADSKLKEIISEAKSPLKNNSGISNTYLKENKSNVVSEKPKKKLQNGTPESPIKILGTNKIKKECSPHVKSNASRKLKKVVIKFVKEPVPISSPVKPLVTHQVTDTSLDSDILALGIGKSPPLAFRNKINIYSRLFARFAFCLPSSERYAFLCVLALVCKLWNFSVKFAWHQLILLEFPGKRTEAWISSIDPTIHSLRPWYIHRQKEKQRTLKLFKASWIERLFRVYGQTFSCNYPTLQKELWFHGISYNLLSDPDQKGQWEVCVRFWMSRFVLRIMSGEPWKSWLTFFNQTQNDIIVAAKKIGNSDIWRIESLNNKVWYVSGQSGEAIGWDFSSYSYDIIDTKNITWKNLRFDWKSYISKIINSDSSYDLFDCVFYHGDSYMYPRGIHKNIKDHLRHSLAKRFVLSHVVEYGVSGLYESRPFSFGLNSNLILDLEQKYSVENVRLSGETAIYNQVLCPGLSYIQTMEVGMFVLDEIGLEVGDDVCGVRDIWALLLGCDTWGKALDDAVAEKTLVCTMLCLTSIFHILVFLINNENIAFYKPKRSLVFTHIKTMLWKQIQSIPSSISSLTYDFDNEQELDNMYDYLIKLVIIGPSGTGKTSMLHRFVKNEFRSLSSHTIGVEFSSKVVKLGVGAHKKRIKLQLWDTAGQERFRSVSRSYYRAAAGALLVYDITNHDSFTSLPSWLEDARALASPDLVVVLIGNKCDCGKERDVTVNEAMCYANREGLSLLEVSALTSHLIDDAFLLVARQILSKIELGQIDPNLPQFGVQYGSVGICDRSTFNSIRDVFMRRRGPARWLDWFHDASGREDNVSVESEWRKSRCLC</sequence>
<evidence type="ECO:0000313" key="1">
    <source>
        <dbReference type="EMBL" id="KAG4305416.1"/>
    </source>
</evidence>
<proteinExistence type="predicted"/>
<keyword evidence="2" id="KW-1185">Reference proteome</keyword>
<gene>
    <name evidence="1" type="ORF">PORY_000972</name>
</gene>